<evidence type="ECO:0000313" key="3">
    <source>
        <dbReference type="Proteomes" id="UP000053660"/>
    </source>
</evidence>
<reference evidence="2 3" key="1">
    <citation type="submission" date="2014-03" db="EMBL/GenBank/DDBJ databases">
        <title>Draft genome of the hookworm Oesophagostomum dentatum.</title>
        <authorList>
            <person name="Mitreva M."/>
        </authorList>
    </citation>
    <scope>NUCLEOTIDE SEQUENCE [LARGE SCALE GENOMIC DNA]</scope>
    <source>
        <strain evidence="2 3">OD-Hann</strain>
    </source>
</reference>
<accession>A0A0B1TCE4</accession>
<sequence>MIIVLLFMLVSTVSACNIRVVLVSQTDRPVWAQFTFHNGAKSQILNPSILTTYSELPHAYSRPIGSTSAFLEGVGVVDYQVHDTLAPRMGMRLGVTCAFGDCGGRG</sequence>
<organism evidence="2 3">
    <name type="scientific">Oesophagostomum dentatum</name>
    <name type="common">Nodular worm</name>
    <dbReference type="NCBI Taxonomy" id="61180"/>
    <lineage>
        <taxon>Eukaryota</taxon>
        <taxon>Metazoa</taxon>
        <taxon>Ecdysozoa</taxon>
        <taxon>Nematoda</taxon>
        <taxon>Chromadorea</taxon>
        <taxon>Rhabditida</taxon>
        <taxon>Rhabditina</taxon>
        <taxon>Rhabditomorpha</taxon>
        <taxon>Strongyloidea</taxon>
        <taxon>Strongylidae</taxon>
        <taxon>Oesophagostomum</taxon>
    </lineage>
</organism>
<protein>
    <submittedName>
        <fullName evidence="2">Uncharacterized protein</fullName>
    </submittedName>
</protein>
<keyword evidence="1" id="KW-0732">Signal</keyword>
<dbReference type="PANTHER" id="PTHR37427:SF3">
    <property type="entry name" value="ADENOSINE DEAMINASE"/>
    <property type="match status" value="1"/>
</dbReference>
<name>A0A0B1TCE4_OESDE</name>
<gene>
    <name evidence="2" type="ORF">OESDEN_07079</name>
</gene>
<dbReference type="OrthoDB" id="5869907at2759"/>
<dbReference type="PANTHER" id="PTHR37427">
    <property type="entry name" value="PROTEIN CBG20963-RELATED"/>
    <property type="match status" value="1"/>
</dbReference>
<evidence type="ECO:0000313" key="2">
    <source>
        <dbReference type="EMBL" id="KHJ93015.1"/>
    </source>
</evidence>
<dbReference type="AlphaFoldDB" id="A0A0B1TCE4"/>
<dbReference type="EMBL" id="KN550994">
    <property type="protein sequence ID" value="KHJ93015.1"/>
    <property type="molecule type" value="Genomic_DNA"/>
</dbReference>
<dbReference type="Proteomes" id="UP000053660">
    <property type="component" value="Unassembled WGS sequence"/>
</dbReference>
<evidence type="ECO:0000256" key="1">
    <source>
        <dbReference type="SAM" id="SignalP"/>
    </source>
</evidence>
<proteinExistence type="predicted"/>
<keyword evidence="3" id="KW-1185">Reference proteome</keyword>
<feature type="chain" id="PRO_5012678099" evidence="1">
    <location>
        <begin position="16"/>
        <end position="106"/>
    </location>
</feature>
<feature type="signal peptide" evidence="1">
    <location>
        <begin position="1"/>
        <end position="15"/>
    </location>
</feature>